<feature type="transmembrane region" description="Helical" evidence="1">
    <location>
        <begin position="12"/>
        <end position="35"/>
    </location>
</feature>
<organism evidence="2">
    <name type="scientific">marine metagenome</name>
    <dbReference type="NCBI Taxonomy" id="408172"/>
    <lineage>
        <taxon>unclassified sequences</taxon>
        <taxon>metagenomes</taxon>
        <taxon>ecological metagenomes</taxon>
    </lineage>
</organism>
<sequence length="37" mass="4248">MIKNLLKNLSSTTITIVLIFISLYLSFALALYQIWDS</sequence>
<evidence type="ECO:0000256" key="1">
    <source>
        <dbReference type="SAM" id="Phobius"/>
    </source>
</evidence>
<feature type="non-terminal residue" evidence="2">
    <location>
        <position position="37"/>
    </location>
</feature>
<dbReference type="AlphaFoldDB" id="A0A382HBV7"/>
<keyword evidence="1" id="KW-0472">Membrane</keyword>
<protein>
    <submittedName>
        <fullName evidence="2">Uncharacterized protein</fullName>
    </submittedName>
</protein>
<keyword evidence="1" id="KW-0812">Transmembrane</keyword>
<proteinExistence type="predicted"/>
<reference evidence="2" key="1">
    <citation type="submission" date="2018-05" db="EMBL/GenBank/DDBJ databases">
        <authorList>
            <person name="Lanie J.A."/>
            <person name="Ng W.-L."/>
            <person name="Kazmierczak K.M."/>
            <person name="Andrzejewski T.M."/>
            <person name="Davidsen T.M."/>
            <person name="Wayne K.J."/>
            <person name="Tettelin H."/>
            <person name="Glass J.I."/>
            <person name="Rusch D."/>
            <person name="Podicherti R."/>
            <person name="Tsui H.-C.T."/>
            <person name="Winkler M.E."/>
        </authorList>
    </citation>
    <scope>NUCLEOTIDE SEQUENCE</scope>
</reference>
<gene>
    <name evidence="2" type="ORF">METZ01_LOCUS237506</name>
</gene>
<dbReference type="EMBL" id="UINC01060293">
    <property type="protein sequence ID" value="SVB84652.1"/>
    <property type="molecule type" value="Genomic_DNA"/>
</dbReference>
<name>A0A382HBV7_9ZZZZ</name>
<keyword evidence="1" id="KW-1133">Transmembrane helix</keyword>
<accession>A0A382HBV7</accession>
<evidence type="ECO:0000313" key="2">
    <source>
        <dbReference type="EMBL" id="SVB84652.1"/>
    </source>
</evidence>